<proteinExistence type="predicted"/>
<protein>
    <recommendedName>
        <fullName evidence="4">Lipoprotein</fullName>
    </recommendedName>
</protein>
<accession>A0ABX7XT74</accession>
<dbReference type="PROSITE" id="PS51257">
    <property type="entry name" value="PROKAR_LIPOPROTEIN"/>
    <property type="match status" value="1"/>
</dbReference>
<keyword evidence="3" id="KW-1185">Reference proteome</keyword>
<dbReference type="Proteomes" id="UP000682195">
    <property type="component" value="Chromosome 2"/>
</dbReference>
<reference evidence="2 3" key="1">
    <citation type="submission" date="2021-03" db="EMBL/GenBank/DDBJ databases">
        <title>Human Oral Microbial Genomes.</title>
        <authorList>
            <person name="Johnston C.D."/>
            <person name="Chen T."/>
            <person name="Dewhirst F.E."/>
        </authorList>
    </citation>
    <scope>NUCLEOTIDE SEQUENCE [LARGE SCALE GENOMIC DNA]</scope>
    <source>
        <strain evidence="2 3">F0054</strain>
    </source>
</reference>
<evidence type="ECO:0000313" key="2">
    <source>
        <dbReference type="EMBL" id="QUB76317.1"/>
    </source>
</evidence>
<sequence>MKKLLLAFAATMLLLSSCGTHKTVVGNSNIVNYTEAHNFFHIGDESRPIIKKITSQENLAKEFGEAAFMGKGGEPTKINFNKYFAIAYILPQTNRKTLLAPLSLTLKRKHLELQYKLEKGKVQSFFTQPFFIIVVDKKYVDYKIVEIEGWD</sequence>
<feature type="chain" id="PRO_5045816185" description="Lipoprotein" evidence="1">
    <location>
        <begin position="23"/>
        <end position="151"/>
    </location>
</feature>
<keyword evidence="1" id="KW-0732">Signal</keyword>
<evidence type="ECO:0000313" key="3">
    <source>
        <dbReference type="Proteomes" id="UP000682195"/>
    </source>
</evidence>
<feature type="signal peptide" evidence="1">
    <location>
        <begin position="1"/>
        <end position="22"/>
    </location>
</feature>
<evidence type="ECO:0008006" key="4">
    <source>
        <dbReference type="Google" id="ProtNLM"/>
    </source>
</evidence>
<dbReference type="EMBL" id="CP072362">
    <property type="protein sequence ID" value="QUB76317.1"/>
    <property type="molecule type" value="Genomic_DNA"/>
</dbReference>
<gene>
    <name evidence="2" type="ORF">J5A58_11295</name>
</gene>
<dbReference type="RefSeq" id="WP_036919928.1">
    <property type="nucleotide sequence ID" value="NZ_CP072362.1"/>
</dbReference>
<evidence type="ECO:0000256" key="1">
    <source>
        <dbReference type="SAM" id="SignalP"/>
    </source>
</evidence>
<organism evidence="2 3">
    <name type="scientific">Prevotella melaninogenica</name>
    <dbReference type="NCBI Taxonomy" id="28132"/>
    <lineage>
        <taxon>Bacteria</taxon>
        <taxon>Pseudomonadati</taxon>
        <taxon>Bacteroidota</taxon>
        <taxon>Bacteroidia</taxon>
        <taxon>Bacteroidales</taxon>
        <taxon>Prevotellaceae</taxon>
        <taxon>Prevotella</taxon>
    </lineage>
</organism>
<name>A0ABX7XT74_9BACT</name>